<dbReference type="InterPro" id="IPR016047">
    <property type="entry name" value="M23ase_b-sheet_dom"/>
</dbReference>
<dbReference type="PANTHER" id="PTHR21666">
    <property type="entry name" value="PEPTIDASE-RELATED"/>
    <property type="match status" value="1"/>
</dbReference>
<dbReference type="EMBL" id="DRMS01000309">
    <property type="protein sequence ID" value="HFC92792.1"/>
    <property type="molecule type" value="Genomic_DNA"/>
</dbReference>
<dbReference type="Gene3D" id="2.70.70.10">
    <property type="entry name" value="Glucose Permease (Domain IIA)"/>
    <property type="match status" value="1"/>
</dbReference>
<dbReference type="InterPro" id="IPR045834">
    <property type="entry name" value="Csd3_N2"/>
</dbReference>
<sequence>MNLRTDKASVDTQKSWNDVIGQFDIQPYIRMDSASAPTRTEKRKKAQAVNNKKQQQPKVLSHSPSWFTRGAIVITCFATLGNIPFQSSITLQNAFGTSNFAIAIDATATPEQKKTSTTPEISLAKTSTAFQLDPEFQSLSLPARAIETYIGHQVINTDSKWASYTVKSYDNPANILHKVGLDSSVATLLRDNKIKTVLKKLKRDNIVRARSINGKLVELLLATSYKKAYVIKPSSDGFEGIWEGQWVDMLFEIRQARSSFVIRNGLFFDGKKAGVPGKTIRQIIKVFDWDIDFAHDIRVGDRVTLVYEEVFHDGDKVGSQNLLAAEFINKNKQFRTVRFTREDGKSDFFTPEGREMKRAFIRTPVAHARVSSHFNPGRFHPVLHKMRSHKGTDFAARRGTPIMATGNGTVKFIGRKGGYGRLITLTHREGYETRYGHMSKYKSNLKQGAKVYQGDIIGYVGSSGLATGPHCHYEFRKNGIAANPMTVKLPNSMSLTPTELASFRAKAINLVLQLNVLHRFATSNVNINSGTGG</sequence>
<comment type="caution">
    <text evidence="11">The sequence shown here is derived from an EMBL/GenBank/DDBJ whole genome shotgun (WGS) entry which is preliminary data.</text>
</comment>
<evidence type="ECO:0000256" key="6">
    <source>
        <dbReference type="ARBA" id="ARBA00022833"/>
    </source>
</evidence>
<gene>
    <name evidence="11" type="ORF">ENJ51_08275</name>
</gene>
<evidence type="ECO:0000256" key="5">
    <source>
        <dbReference type="ARBA" id="ARBA00022801"/>
    </source>
</evidence>
<dbReference type="Proteomes" id="UP000885750">
    <property type="component" value="Unassembled WGS sequence"/>
</dbReference>
<feature type="compositionally biased region" description="Low complexity" evidence="8">
    <location>
        <begin position="47"/>
        <end position="59"/>
    </location>
</feature>
<dbReference type="Pfam" id="PF01551">
    <property type="entry name" value="Peptidase_M23"/>
    <property type="match status" value="1"/>
</dbReference>
<organism evidence="11">
    <name type="scientific">Leucothrix mucor</name>
    <dbReference type="NCBI Taxonomy" id="45248"/>
    <lineage>
        <taxon>Bacteria</taxon>
        <taxon>Pseudomonadati</taxon>
        <taxon>Pseudomonadota</taxon>
        <taxon>Gammaproteobacteria</taxon>
        <taxon>Thiotrichales</taxon>
        <taxon>Thiotrichaceae</taxon>
        <taxon>Leucothrix</taxon>
    </lineage>
</organism>
<name>A0A7V2T198_LEUMU</name>
<dbReference type="AlphaFoldDB" id="A0A7V2T198"/>
<dbReference type="GO" id="GO:0006508">
    <property type="term" value="P:proteolysis"/>
    <property type="evidence" value="ECO:0007669"/>
    <property type="project" value="UniProtKB-KW"/>
</dbReference>
<keyword evidence="3" id="KW-0645">Protease</keyword>
<protein>
    <submittedName>
        <fullName evidence="11">Peptidase M23</fullName>
    </submittedName>
</protein>
<evidence type="ECO:0000256" key="4">
    <source>
        <dbReference type="ARBA" id="ARBA00022723"/>
    </source>
</evidence>
<evidence type="ECO:0000256" key="1">
    <source>
        <dbReference type="ARBA" id="ARBA00001947"/>
    </source>
</evidence>
<comment type="subcellular location">
    <subcellularLocation>
        <location evidence="2">Cell envelope</location>
    </subcellularLocation>
</comment>
<dbReference type="GO" id="GO:0030313">
    <property type="term" value="C:cell envelope"/>
    <property type="evidence" value="ECO:0007669"/>
    <property type="project" value="UniProtKB-SubCell"/>
</dbReference>
<keyword evidence="5" id="KW-0378">Hydrolase</keyword>
<evidence type="ECO:0000256" key="8">
    <source>
        <dbReference type="SAM" id="MobiDB-lite"/>
    </source>
</evidence>
<evidence type="ECO:0000256" key="2">
    <source>
        <dbReference type="ARBA" id="ARBA00004196"/>
    </source>
</evidence>
<evidence type="ECO:0000313" key="11">
    <source>
        <dbReference type="EMBL" id="HFC92792.1"/>
    </source>
</evidence>
<dbReference type="GO" id="GO:0046872">
    <property type="term" value="F:metal ion binding"/>
    <property type="evidence" value="ECO:0007669"/>
    <property type="project" value="UniProtKB-KW"/>
</dbReference>
<dbReference type="PANTHER" id="PTHR21666:SF288">
    <property type="entry name" value="CELL DIVISION PROTEIN YTFB"/>
    <property type="match status" value="1"/>
</dbReference>
<dbReference type="Gene3D" id="3.10.450.350">
    <property type="match status" value="1"/>
</dbReference>
<feature type="domain" description="M23ase beta-sheet core" evidence="9">
    <location>
        <begin position="388"/>
        <end position="484"/>
    </location>
</feature>
<dbReference type="Pfam" id="PF19425">
    <property type="entry name" value="Csd3_N2"/>
    <property type="match status" value="1"/>
</dbReference>
<proteinExistence type="predicted"/>
<dbReference type="InterPro" id="IPR011055">
    <property type="entry name" value="Dup_hybrid_motif"/>
</dbReference>
<dbReference type="GO" id="GO:0004222">
    <property type="term" value="F:metalloendopeptidase activity"/>
    <property type="evidence" value="ECO:0007669"/>
    <property type="project" value="TreeGrafter"/>
</dbReference>
<keyword evidence="7" id="KW-0482">Metalloprotease</keyword>
<dbReference type="SUPFAM" id="SSF51261">
    <property type="entry name" value="Duplicated hybrid motif"/>
    <property type="match status" value="1"/>
</dbReference>
<feature type="domain" description="Csd3-like second N-terminal" evidence="10">
    <location>
        <begin position="264"/>
        <end position="376"/>
    </location>
</feature>
<keyword evidence="6" id="KW-0862">Zinc</keyword>
<evidence type="ECO:0000256" key="7">
    <source>
        <dbReference type="ARBA" id="ARBA00023049"/>
    </source>
</evidence>
<keyword evidence="4" id="KW-0479">Metal-binding</keyword>
<evidence type="ECO:0000259" key="9">
    <source>
        <dbReference type="Pfam" id="PF01551"/>
    </source>
</evidence>
<comment type="cofactor">
    <cofactor evidence="1">
        <name>Zn(2+)</name>
        <dbReference type="ChEBI" id="CHEBI:29105"/>
    </cofactor>
</comment>
<reference evidence="11" key="1">
    <citation type="journal article" date="2020" name="mSystems">
        <title>Genome- and Community-Level Interaction Insights into Carbon Utilization and Element Cycling Functions of Hydrothermarchaeota in Hydrothermal Sediment.</title>
        <authorList>
            <person name="Zhou Z."/>
            <person name="Liu Y."/>
            <person name="Xu W."/>
            <person name="Pan J."/>
            <person name="Luo Z.H."/>
            <person name="Li M."/>
        </authorList>
    </citation>
    <scope>NUCLEOTIDE SEQUENCE [LARGE SCALE GENOMIC DNA]</scope>
    <source>
        <strain evidence="11">HyVt-493</strain>
    </source>
</reference>
<accession>A0A7V2T198</accession>
<dbReference type="CDD" id="cd12797">
    <property type="entry name" value="M23_peptidase"/>
    <property type="match status" value="1"/>
</dbReference>
<feature type="region of interest" description="Disordered" evidence="8">
    <location>
        <begin position="33"/>
        <end position="60"/>
    </location>
</feature>
<evidence type="ECO:0000259" key="10">
    <source>
        <dbReference type="Pfam" id="PF19425"/>
    </source>
</evidence>
<dbReference type="InterPro" id="IPR050570">
    <property type="entry name" value="Cell_wall_metabolism_enzyme"/>
</dbReference>
<evidence type="ECO:0000256" key="3">
    <source>
        <dbReference type="ARBA" id="ARBA00022670"/>
    </source>
</evidence>